<name>A0AAV8UU36_9RHOD</name>
<dbReference type="InterPro" id="IPR020845">
    <property type="entry name" value="AMP-binding_CS"/>
</dbReference>
<keyword evidence="3" id="KW-1185">Reference proteome</keyword>
<dbReference type="Pfam" id="PF00501">
    <property type="entry name" value="AMP-binding"/>
    <property type="match status" value="1"/>
</dbReference>
<accession>A0AAV8UU36</accession>
<reference evidence="2 3" key="1">
    <citation type="journal article" date="2023" name="Nat. Commun.">
        <title>Origin of minicircular mitochondrial genomes in red algae.</title>
        <authorList>
            <person name="Lee Y."/>
            <person name="Cho C.H."/>
            <person name="Lee Y.M."/>
            <person name="Park S.I."/>
            <person name="Yang J.H."/>
            <person name="West J.A."/>
            <person name="Bhattacharya D."/>
            <person name="Yoon H.S."/>
        </authorList>
    </citation>
    <scope>NUCLEOTIDE SEQUENCE [LARGE SCALE GENOMIC DNA]</scope>
    <source>
        <strain evidence="2 3">CCMP1338</strain>
        <tissue evidence="2">Whole cell</tissue>
    </source>
</reference>
<evidence type="ECO:0000259" key="1">
    <source>
        <dbReference type="Pfam" id="PF00501"/>
    </source>
</evidence>
<dbReference type="Proteomes" id="UP001157974">
    <property type="component" value="Unassembled WGS sequence"/>
</dbReference>
<dbReference type="InterPro" id="IPR052987">
    <property type="entry name" value="Chloroplast_AMP-bd_Enzymes"/>
</dbReference>
<dbReference type="PANTHER" id="PTHR43813:SF1">
    <property type="entry name" value="ACYL-ACTIVATING ENZYME 16, CHLOROPLASTIC-RELATED"/>
    <property type="match status" value="1"/>
</dbReference>
<comment type="caution">
    <text evidence="2">The sequence shown here is derived from an EMBL/GenBank/DDBJ whole genome shotgun (WGS) entry which is preliminary data.</text>
</comment>
<proteinExistence type="predicted"/>
<feature type="domain" description="AMP-dependent synthetase/ligase" evidence="1">
    <location>
        <begin position="84"/>
        <end position="511"/>
    </location>
</feature>
<dbReference type="EMBL" id="JAMWBK010000004">
    <property type="protein sequence ID" value="KAJ8906048.1"/>
    <property type="molecule type" value="Genomic_DNA"/>
</dbReference>
<evidence type="ECO:0000313" key="3">
    <source>
        <dbReference type="Proteomes" id="UP001157974"/>
    </source>
</evidence>
<dbReference type="Gene3D" id="3.40.50.12780">
    <property type="entry name" value="N-terminal domain of ligase-like"/>
    <property type="match status" value="1"/>
</dbReference>
<dbReference type="InterPro" id="IPR042099">
    <property type="entry name" value="ANL_N_sf"/>
</dbReference>
<dbReference type="Pfam" id="PF23562">
    <property type="entry name" value="AMP-binding_C_3"/>
    <property type="match status" value="1"/>
</dbReference>
<sequence length="699" mass="77667">MVFGFLLSSGLGPRRRRAVKCSVAQDVAVSVGDGKSVAKKDVSVSTYPQSPVMDVMEMAVESSSWKCVAQHFQRNAKYDGLSMIDEHHGDPVRWTHREAYVQICMFAAAMEELGVKKGDVVSIFSESSARATVADAGILFVGGASAARGGTAPVEELKYIYEHSESVGLVVESRRVLRKMLKILPLGKVKFVVLLLGDLPEEALESGVKCYTFAEATELGRENAQPETREIKAERGGLAAMLYTSGTTGHPKGVPLTHDNLLHQVKHVSMGAADPRPGETFLSILPVWHIFERTGQHFFSARRAAIAFTNTKNLRNDLRKHRPEFLVGVPRVFDVIYTGIMNKMERESTLKKAIFFLFYWISKKRVLARRIVLGYAKTKEAPPLMKKVLGLIVMVLLTPLDLLAQVLVWKKIREGLGGRHKGSICGGGALASHIEDFYEAAGLDIYVGYGMTETSPVICNRSSEQNVRGSVGLPITNCDVKVVDVESGVEVERGEQGLVLARGPQVTAGYYKNEEANEKSFIDGYIDTGDLGWWSSTGDLVISGRQKDVIVLSNGENVEPEIIETTITESPAIDQVMLVGQDERHLGALIVPSVEFLNSKGWVDQEQVQYMLEAQKQKQLRRLEEELEQNPDLKSYYDDELSVRVRQRPGYRPEERVAKWKLLLEGFTQENEMMTQTLKVKRPVVCNAYEKEIAALFSP</sequence>
<gene>
    <name evidence="2" type="ORF">NDN08_002548</name>
</gene>
<evidence type="ECO:0000313" key="2">
    <source>
        <dbReference type="EMBL" id="KAJ8906048.1"/>
    </source>
</evidence>
<dbReference type="SUPFAM" id="SSF56801">
    <property type="entry name" value="Acetyl-CoA synthetase-like"/>
    <property type="match status" value="1"/>
</dbReference>
<dbReference type="PANTHER" id="PTHR43813">
    <property type="entry name" value="ACYL-ACTIVATING ENZYME 16, CHLOROPLASTIC-RELATED"/>
    <property type="match status" value="1"/>
</dbReference>
<dbReference type="PROSITE" id="PS00455">
    <property type="entry name" value="AMP_BINDING"/>
    <property type="match status" value="1"/>
</dbReference>
<dbReference type="InterPro" id="IPR000873">
    <property type="entry name" value="AMP-dep_synth/lig_dom"/>
</dbReference>
<protein>
    <recommendedName>
        <fullName evidence="1">AMP-dependent synthetase/ligase domain-containing protein</fullName>
    </recommendedName>
</protein>
<dbReference type="AlphaFoldDB" id="A0AAV8UU36"/>
<organism evidence="2 3">
    <name type="scientific">Rhodosorus marinus</name>
    <dbReference type="NCBI Taxonomy" id="101924"/>
    <lineage>
        <taxon>Eukaryota</taxon>
        <taxon>Rhodophyta</taxon>
        <taxon>Stylonematophyceae</taxon>
        <taxon>Stylonematales</taxon>
        <taxon>Stylonemataceae</taxon>
        <taxon>Rhodosorus</taxon>
    </lineage>
</organism>